<dbReference type="Gene3D" id="3.30.465.10">
    <property type="match status" value="1"/>
</dbReference>
<dbReference type="InterPro" id="IPR010031">
    <property type="entry name" value="FAD_lactone_oxidase-like"/>
</dbReference>
<dbReference type="Pfam" id="PF01565">
    <property type="entry name" value="FAD_binding_4"/>
    <property type="match status" value="1"/>
</dbReference>
<dbReference type="InterPro" id="IPR006094">
    <property type="entry name" value="Oxid_FAD_bind_N"/>
</dbReference>
<dbReference type="EMBL" id="JAUCGQ010000001">
    <property type="protein sequence ID" value="MDM7855610.1"/>
    <property type="molecule type" value="Genomic_DNA"/>
</dbReference>
<dbReference type="Proteomes" id="UP001529338">
    <property type="component" value="Unassembled WGS sequence"/>
</dbReference>
<dbReference type="Gene3D" id="3.30.43.10">
    <property type="entry name" value="Uridine Diphospho-n-acetylenolpyruvylglucosamine Reductase, domain 2"/>
    <property type="match status" value="1"/>
</dbReference>
<accession>A0ABT7SHE6</accession>
<dbReference type="Pfam" id="PF04030">
    <property type="entry name" value="ALO"/>
    <property type="match status" value="1"/>
</dbReference>
<dbReference type="PROSITE" id="PS51387">
    <property type="entry name" value="FAD_PCMH"/>
    <property type="match status" value="1"/>
</dbReference>
<sequence>MTTTWSGSHTFGAATVHRPRTLEELQELVAVSRRVRALGSRHSFNDLADSPGDLVVLDALAATDGVAVDPVARTATAPAGMRYGELARELHARGWALHAMASLPHIGLAGAVATATHGSGDHARNLAAGVAGLELVGADGTLRVLDRGDDELAGSVVALGALGVVTRVTFDVEPTYDVAQTVDLDLPWDAALEHFDEITASADSVSLFTDWSGPAVQQVWRKARVRAGDERAEVERYGARPATAKKHPIAGIDPVACTPQLGEPGPWHERLPHFRLDFTPSSGDELQSEYLLPRRHAAAALAAVRALSSVVTPLLLVSEVRTVAADDLWLSTAHGVDTVALHFTWKQVPEVAHVLPTIEDALAPFDARPHWGKLFADRERDLARLYPRWDDFRALVARRDPGGVFTNDFLARHVL</sequence>
<dbReference type="InterPro" id="IPR007173">
    <property type="entry name" value="ALO_C"/>
</dbReference>
<dbReference type="InterPro" id="IPR016169">
    <property type="entry name" value="FAD-bd_PCMH_sub2"/>
</dbReference>
<proteinExistence type="predicted"/>
<name>A0ABT7SHE6_9CELL</name>
<reference evidence="3 4" key="1">
    <citation type="submission" date="2023-06" db="EMBL/GenBank/DDBJ databases">
        <title>Cellulomonas sp. MW4 Whole genome sequence.</title>
        <authorList>
            <person name="Park S."/>
        </authorList>
    </citation>
    <scope>NUCLEOTIDE SEQUENCE [LARGE SCALE GENOMIC DNA]</scope>
    <source>
        <strain evidence="3 4">MW4</strain>
    </source>
</reference>
<dbReference type="SUPFAM" id="SSF56176">
    <property type="entry name" value="FAD-binding/transporter-associated domain-like"/>
    <property type="match status" value="1"/>
</dbReference>
<dbReference type="InterPro" id="IPR016171">
    <property type="entry name" value="Vanillyl_alc_oxidase_C-sub2"/>
</dbReference>
<keyword evidence="4" id="KW-1185">Reference proteome</keyword>
<evidence type="ECO:0000313" key="3">
    <source>
        <dbReference type="EMBL" id="MDM7855610.1"/>
    </source>
</evidence>
<dbReference type="PANTHER" id="PTHR43762">
    <property type="entry name" value="L-GULONOLACTONE OXIDASE"/>
    <property type="match status" value="1"/>
</dbReference>
<gene>
    <name evidence="3" type="ORF">QRT04_11790</name>
</gene>
<dbReference type="Gene3D" id="3.30.70.2530">
    <property type="match status" value="1"/>
</dbReference>
<dbReference type="Gene3D" id="1.10.45.10">
    <property type="entry name" value="Vanillyl-alcohol Oxidase, Chain A, domain 4"/>
    <property type="match status" value="1"/>
</dbReference>
<dbReference type="InterPro" id="IPR016167">
    <property type="entry name" value="FAD-bd_PCMH_sub1"/>
</dbReference>
<dbReference type="PANTHER" id="PTHR43762:SF1">
    <property type="entry name" value="D-ARABINONO-1,4-LACTONE OXIDASE"/>
    <property type="match status" value="1"/>
</dbReference>
<evidence type="ECO:0000313" key="4">
    <source>
        <dbReference type="Proteomes" id="UP001529338"/>
    </source>
</evidence>
<comment type="caution">
    <text evidence="3">The sequence shown here is derived from an EMBL/GenBank/DDBJ whole genome shotgun (WGS) entry which is preliminary data.</text>
</comment>
<evidence type="ECO:0000256" key="1">
    <source>
        <dbReference type="ARBA" id="ARBA00023002"/>
    </source>
</evidence>
<evidence type="ECO:0000259" key="2">
    <source>
        <dbReference type="PROSITE" id="PS51387"/>
    </source>
</evidence>
<dbReference type="InterPro" id="IPR016166">
    <property type="entry name" value="FAD-bd_PCMH"/>
</dbReference>
<feature type="domain" description="FAD-binding PCMH-type" evidence="2">
    <location>
        <begin position="9"/>
        <end position="175"/>
    </location>
</feature>
<dbReference type="InterPro" id="IPR036318">
    <property type="entry name" value="FAD-bd_PCMH-like_sf"/>
</dbReference>
<organism evidence="3 4">
    <name type="scientific">Cellulomonas alba</name>
    <dbReference type="NCBI Taxonomy" id="3053467"/>
    <lineage>
        <taxon>Bacteria</taxon>
        <taxon>Bacillati</taxon>
        <taxon>Actinomycetota</taxon>
        <taxon>Actinomycetes</taxon>
        <taxon>Micrococcales</taxon>
        <taxon>Cellulomonadaceae</taxon>
        <taxon>Cellulomonas</taxon>
    </lineage>
</organism>
<protein>
    <submittedName>
        <fullName evidence="3">D-arabinono-1,4-lactone oxidase</fullName>
    </submittedName>
</protein>
<keyword evidence="1" id="KW-0560">Oxidoreductase</keyword>
<dbReference type="RefSeq" id="WP_289455467.1">
    <property type="nucleotide sequence ID" value="NZ_JAUCGQ010000001.1"/>
</dbReference>
<dbReference type="Gene3D" id="3.30.70.2520">
    <property type="match status" value="1"/>
</dbReference>